<comment type="subcellular location">
    <subcellularLocation>
        <location evidence="1 7 8">Cytoplasm</location>
    </subcellularLocation>
</comment>
<dbReference type="SUPFAM" id="SSF53623">
    <property type="entry name" value="MurD-like peptide ligases, catalytic domain"/>
    <property type="match status" value="1"/>
</dbReference>
<dbReference type="Pfam" id="PF02875">
    <property type="entry name" value="Mur_ligase_C"/>
    <property type="match status" value="1"/>
</dbReference>
<proteinExistence type="inferred from homology"/>
<keyword evidence="5 7" id="KW-0547">Nucleotide-binding</keyword>
<comment type="similarity">
    <text evidence="7">Belongs to the MurCDEF family.</text>
</comment>
<feature type="binding site" evidence="7">
    <location>
        <begin position="116"/>
        <end position="122"/>
    </location>
    <ligand>
        <name>ATP</name>
        <dbReference type="ChEBI" id="CHEBI:30616"/>
    </ligand>
</feature>
<dbReference type="Pfam" id="PF08245">
    <property type="entry name" value="Mur_ligase_M"/>
    <property type="match status" value="1"/>
</dbReference>
<dbReference type="EC" id="6.3.2.9" evidence="7 8"/>
<dbReference type="GO" id="GO:0005737">
    <property type="term" value="C:cytoplasm"/>
    <property type="evidence" value="ECO:0007669"/>
    <property type="project" value="UniProtKB-SubCell"/>
</dbReference>
<dbReference type="PANTHER" id="PTHR43692:SF1">
    <property type="entry name" value="UDP-N-ACETYLMURAMOYLALANINE--D-GLUTAMATE LIGASE"/>
    <property type="match status" value="1"/>
</dbReference>
<keyword evidence="7 8" id="KW-0133">Cell shape</keyword>
<keyword evidence="3 7" id="KW-0963">Cytoplasm</keyword>
<keyword evidence="4 7" id="KW-0436">Ligase</keyword>
<dbReference type="EMBL" id="CP003532">
    <property type="protein sequence ID" value="AFK07170.1"/>
    <property type="molecule type" value="Genomic_DNA"/>
</dbReference>
<dbReference type="Proteomes" id="UP000002881">
    <property type="component" value="Chromosome"/>
</dbReference>
<evidence type="ECO:0000256" key="7">
    <source>
        <dbReference type="HAMAP-Rule" id="MF_00639"/>
    </source>
</evidence>
<keyword evidence="7 8" id="KW-0132">Cell division</keyword>
<dbReference type="GO" id="GO:0071555">
    <property type="term" value="P:cell wall organization"/>
    <property type="evidence" value="ECO:0007669"/>
    <property type="project" value="UniProtKB-KW"/>
</dbReference>
<dbReference type="Gene3D" id="3.40.50.720">
    <property type="entry name" value="NAD(P)-binding Rossmann-like Domain"/>
    <property type="match status" value="1"/>
</dbReference>
<evidence type="ECO:0000259" key="9">
    <source>
        <dbReference type="Pfam" id="PF02875"/>
    </source>
</evidence>
<gene>
    <name evidence="7" type="primary">murD</name>
    <name evidence="11" type="ORF">Theba_1488</name>
</gene>
<evidence type="ECO:0000256" key="2">
    <source>
        <dbReference type="ARBA" id="ARBA00004752"/>
    </source>
</evidence>
<keyword evidence="12" id="KW-1185">Reference proteome</keyword>
<dbReference type="AlphaFoldDB" id="I2F5G7"/>
<dbReference type="Gene3D" id="3.40.1190.10">
    <property type="entry name" value="Mur-like, catalytic domain"/>
    <property type="match status" value="1"/>
</dbReference>
<dbReference type="NCBIfam" id="TIGR01087">
    <property type="entry name" value="murD"/>
    <property type="match status" value="1"/>
</dbReference>
<dbReference type="InterPro" id="IPR013221">
    <property type="entry name" value="Mur_ligase_cen"/>
</dbReference>
<dbReference type="STRING" id="660470.Theba_1488"/>
<protein>
    <recommendedName>
        <fullName evidence="7 8">UDP-N-acetylmuramoylalanine--D-glutamate ligase</fullName>
        <ecNumber evidence="7 8">6.3.2.9</ecNumber>
    </recommendedName>
    <alternativeName>
        <fullName evidence="7">D-glutamic acid-adding enzyme</fullName>
    </alternativeName>
    <alternativeName>
        <fullName evidence="7">UDP-N-acetylmuramoyl-L-alanyl-D-glutamate synthetase</fullName>
    </alternativeName>
</protein>
<dbReference type="InterPro" id="IPR036615">
    <property type="entry name" value="Mur_ligase_C_dom_sf"/>
</dbReference>
<dbReference type="HAMAP" id="MF_00639">
    <property type="entry name" value="MurD"/>
    <property type="match status" value="1"/>
</dbReference>
<evidence type="ECO:0000256" key="4">
    <source>
        <dbReference type="ARBA" id="ARBA00022598"/>
    </source>
</evidence>
<dbReference type="GO" id="GO:0008764">
    <property type="term" value="F:UDP-N-acetylmuramoylalanine-D-glutamate ligase activity"/>
    <property type="evidence" value="ECO:0007669"/>
    <property type="project" value="UniProtKB-UniRule"/>
</dbReference>
<dbReference type="SUPFAM" id="SSF53244">
    <property type="entry name" value="MurD-like peptide ligases, peptide-binding domain"/>
    <property type="match status" value="1"/>
</dbReference>
<dbReference type="InterPro" id="IPR004101">
    <property type="entry name" value="Mur_ligase_C"/>
</dbReference>
<dbReference type="GO" id="GO:0009252">
    <property type="term" value="P:peptidoglycan biosynthetic process"/>
    <property type="evidence" value="ECO:0007669"/>
    <property type="project" value="UniProtKB-UniRule"/>
</dbReference>
<comment type="pathway">
    <text evidence="2 7 8">Cell wall biogenesis; peptidoglycan biosynthesis.</text>
</comment>
<accession>I2F5G7</accession>
<sequence length="441" mass="49222">MLEGKIGLVGFGVSNEKLLERLVKDRDSKSLFVSDTGKIKEEGRTLLKKFDIEYEEGGHTDRLFDCDAFIVSPGVSPFSEVGERIIHSGKYYTTELEVSLDELWSKPRGTVIGVTGTNGKSTTVTMLRHIISGKNRKVFQGGNLGYPLAGVAEEVYDYYVLEVSSFQLKWFAEERVRFHLSAVINLGEDHLDYHRSIDDYFKSKLRLAKMTEGITVVPKAVADCQKELLKGSKLRPFVALGEGFDSFDREHLRVRGIEFRTSDLPFTGLHNYENVLVVLLISQLIGLSAEDVFQELKSYTFLSHRLQLVRELEGVKYYDDSKATNAHAVSAALRSFEPSKTILILGGREKDETYSELIEQLGQLKHVVMLGSSMKILSAKLQMRGIPVSGAANMADAVKICRGLAAKGDNVVLSPAGSSYDLYINYSERGNHFREIVTALE</sequence>
<evidence type="ECO:0000259" key="10">
    <source>
        <dbReference type="Pfam" id="PF08245"/>
    </source>
</evidence>
<dbReference type="HOGENOM" id="CLU_032540_0_0_0"/>
<dbReference type="GO" id="GO:0008360">
    <property type="term" value="P:regulation of cell shape"/>
    <property type="evidence" value="ECO:0007669"/>
    <property type="project" value="UniProtKB-KW"/>
</dbReference>
<name>I2F5G7_9BACT</name>
<dbReference type="InterPro" id="IPR036565">
    <property type="entry name" value="Mur-like_cat_sf"/>
</dbReference>
<evidence type="ECO:0000256" key="8">
    <source>
        <dbReference type="RuleBase" id="RU003664"/>
    </source>
</evidence>
<dbReference type="PANTHER" id="PTHR43692">
    <property type="entry name" value="UDP-N-ACETYLMURAMOYLALANINE--D-GLUTAMATE LIGASE"/>
    <property type="match status" value="1"/>
</dbReference>
<keyword evidence="6 7" id="KW-0067">ATP-binding</keyword>
<keyword evidence="7 8" id="KW-0131">Cell cycle</keyword>
<dbReference type="GO" id="GO:0051301">
    <property type="term" value="P:cell division"/>
    <property type="evidence" value="ECO:0007669"/>
    <property type="project" value="UniProtKB-KW"/>
</dbReference>
<keyword evidence="7 8" id="KW-0573">Peptidoglycan synthesis</keyword>
<dbReference type="InterPro" id="IPR005762">
    <property type="entry name" value="MurD"/>
</dbReference>
<feature type="domain" description="Mur ligase C-terminal" evidence="9">
    <location>
        <begin position="304"/>
        <end position="417"/>
    </location>
</feature>
<evidence type="ECO:0000256" key="6">
    <source>
        <dbReference type="ARBA" id="ARBA00022840"/>
    </source>
</evidence>
<evidence type="ECO:0000256" key="5">
    <source>
        <dbReference type="ARBA" id="ARBA00022741"/>
    </source>
</evidence>
<dbReference type="Pfam" id="PF21377">
    <property type="entry name" value="MurD_N"/>
    <property type="match status" value="1"/>
</dbReference>
<evidence type="ECO:0000313" key="11">
    <source>
        <dbReference type="EMBL" id="AFK07170.1"/>
    </source>
</evidence>
<comment type="catalytic activity">
    <reaction evidence="7 8">
        <text>UDP-N-acetyl-alpha-D-muramoyl-L-alanine + D-glutamate + ATP = UDP-N-acetyl-alpha-D-muramoyl-L-alanyl-D-glutamate + ADP + phosphate + H(+)</text>
        <dbReference type="Rhea" id="RHEA:16429"/>
        <dbReference type="ChEBI" id="CHEBI:15378"/>
        <dbReference type="ChEBI" id="CHEBI:29986"/>
        <dbReference type="ChEBI" id="CHEBI:30616"/>
        <dbReference type="ChEBI" id="CHEBI:43474"/>
        <dbReference type="ChEBI" id="CHEBI:83898"/>
        <dbReference type="ChEBI" id="CHEBI:83900"/>
        <dbReference type="ChEBI" id="CHEBI:456216"/>
        <dbReference type="EC" id="6.3.2.9"/>
    </reaction>
</comment>
<dbReference type="UniPathway" id="UPA00219"/>
<feature type="domain" description="Mur ligase central" evidence="10">
    <location>
        <begin position="114"/>
        <end position="280"/>
    </location>
</feature>
<dbReference type="KEGG" id="mpg:Theba_1488"/>
<dbReference type="eggNOG" id="COG0771">
    <property type="taxonomic scope" value="Bacteria"/>
</dbReference>
<dbReference type="Gene3D" id="3.90.190.20">
    <property type="entry name" value="Mur ligase, C-terminal domain"/>
    <property type="match status" value="1"/>
</dbReference>
<reference evidence="11 12" key="1">
    <citation type="journal article" date="2012" name="Genome Biol. Evol.">
        <title>Genome Sequence of the Mesophilic Thermotogales Bacterium Mesotoga prima MesG1.Ag.4.2 Reveals the Largest Thermotogales Genome To Date.</title>
        <authorList>
            <person name="Zhaxybayeva O."/>
            <person name="Swithers K.S."/>
            <person name="Foght J."/>
            <person name="Green A.G."/>
            <person name="Bruce D."/>
            <person name="Detter C."/>
            <person name="Han S."/>
            <person name="Teshima H."/>
            <person name="Han J."/>
            <person name="Woyke T."/>
            <person name="Pitluck S."/>
            <person name="Nolan M."/>
            <person name="Ivanova N."/>
            <person name="Pati A."/>
            <person name="Land M.L."/>
            <person name="Dlutek M."/>
            <person name="Doolittle W.F."/>
            <person name="Noll K.M."/>
            <person name="Nesbo C.L."/>
        </authorList>
    </citation>
    <scope>NUCLEOTIDE SEQUENCE [LARGE SCALE GENOMIC DNA]</scope>
    <source>
        <strain evidence="12">mesG1.Ag.4.2</strain>
    </source>
</reference>
<evidence type="ECO:0000313" key="12">
    <source>
        <dbReference type="Proteomes" id="UP000002881"/>
    </source>
</evidence>
<dbReference type="GO" id="GO:0005524">
    <property type="term" value="F:ATP binding"/>
    <property type="evidence" value="ECO:0007669"/>
    <property type="project" value="UniProtKB-UniRule"/>
</dbReference>
<comment type="function">
    <text evidence="7 8">Cell wall formation. Catalyzes the addition of glutamate to the nucleotide precursor UDP-N-acetylmuramoyl-L-alanine (UMA).</text>
</comment>
<keyword evidence="7 8" id="KW-0961">Cell wall biogenesis/degradation</keyword>
<evidence type="ECO:0000256" key="3">
    <source>
        <dbReference type="ARBA" id="ARBA00022490"/>
    </source>
</evidence>
<organism evidence="11 12">
    <name type="scientific">Mesotoga prima MesG1.Ag.4.2</name>
    <dbReference type="NCBI Taxonomy" id="660470"/>
    <lineage>
        <taxon>Bacteria</taxon>
        <taxon>Thermotogati</taxon>
        <taxon>Thermotogota</taxon>
        <taxon>Thermotogae</taxon>
        <taxon>Kosmotogales</taxon>
        <taxon>Kosmotogaceae</taxon>
        <taxon>Mesotoga</taxon>
    </lineage>
</organism>
<evidence type="ECO:0000256" key="1">
    <source>
        <dbReference type="ARBA" id="ARBA00004496"/>
    </source>
</evidence>